<evidence type="ECO:0000256" key="2">
    <source>
        <dbReference type="SAM" id="MobiDB-lite"/>
    </source>
</evidence>
<keyword evidence="1" id="KW-0175">Coiled coil</keyword>
<dbReference type="EMBL" id="CP047415">
    <property type="protein sequence ID" value="QLL74375.1"/>
    <property type="molecule type" value="Genomic_DNA"/>
</dbReference>
<feature type="coiled-coil region" evidence="1">
    <location>
        <begin position="127"/>
        <end position="154"/>
    </location>
</feature>
<keyword evidence="3" id="KW-0472">Membrane</keyword>
<sequence length="282" mass="32076">MAQRINPDTGYPMSTEKQIQQAKDLLYLSKPHLSDQDIEANLTNPYFDKNDKLRFCIGTLTSPYEFKADYFYKIGDYDEAEKDYLQIFFLDFKFANKLRILYQREKRYKDAAYITEVALHTFDDFSILCTNKEKEKLKSNLSKAEKMAQNHYSDDKSTIAGEDKVWIVQVAGPKLNQVAEWSTDIDNLSKQLSREQEESDNTNYEVDDSEPEHEEISKPAGKKRTTSRRNSRANQSSNDKIGCGCATALVIFGALIGQRIGGSIGATIGIILMLIIAIFGMI</sequence>
<feature type="region of interest" description="Disordered" evidence="2">
    <location>
        <begin position="191"/>
        <end position="238"/>
    </location>
</feature>
<dbReference type="RefSeq" id="WP_180860522.1">
    <property type="nucleotide sequence ID" value="NZ_CP047415.1"/>
</dbReference>
<proteinExistence type="predicted"/>
<dbReference type="AlphaFoldDB" id="A0A7H9EAZ4"/>
<reference evidence="4 5" key="1">
    <citation type="submission" date="2020-01" db="EMBL/GenBank/DDBJ databases">
        <title>Complete and circular genome sequences of six lactobacillus isolates from horses.</title>
        <authorList>
            <person name="Hassan H.M."/>
        </authorList>
    </citation>
    <scope>NUCLEOTIDE SEQUENCE [LARGE SCALE GENOMIC DNA]</scope>
    <source>
        <strain evidence="4 5">1D</strain>
    </source>
</reference>
<organism evidence="4 5">
    <name type="scientific">Lactobacillus crispatus</name>
    <dbReference type="NCBI Taxonomy" id="47770"/>
    <lineage>
        <taxon>Bacteria</taxon>
        <taxon>Bacillati</taxon>
        <taxon>Bacillota</taxon>
        <taxon>Bacilli</taxon>
        <taxon>Lactobacillales</taxon>
        <taxon>Lactobacillaceae</taxon>
        <taxon>Lactobacillus</taxon>
    </lineage>
</organism>
<evidence type="ECO:0000256" key="1">
    <source>
        <dbReference type="SAM" id="Coils"/>
    </source>
</evidence>
<name>A0A7H9EAZ4_9LACO</name>
<feature type="compositionally biased region" description="Acidic residues" evidence="2">
    <location>
        <begin position="197"/>
        <end position="213"/>
    </location>
</feature>
<gene>
    <name evidence="4" type="ORF">GTO85_08445</name>
</gene>
<keyword evidence="3" id="KW-1133">Transmembrane helix</keyword>
<evidence type="ECO:0000313" key="5">
    <source>
        <dbReference type="Proteomes" id="UP000510660"/>
    </source>
</evidence>
<keyword evidence="3" id="KW-0812">Transmembrane</keyword>
<feature type="compositionally biased region" description="Basic residues" evidence="2">
    <location>
        <begin position="220"/>
        <end position="231"/>
    </location>
</feature>
<protein>
    <submittedName>
        <fullName evidence="4">Uncharacterized protein</fullName>
    </submittedName>
</protein>
<accession>A0A7H9EAZ4</accession>
<feature type="transmembrane region" description="Helical" evidence="3">
    <location>
        <begin position="263"/>
        <end position="281"/>
    </location>
</feature>
<evidence type="ECO:0000256" key="3">
    <source>
        <dbReference type="SAM" id="Phobius"/>
    </source>
</evidence>
<dbReference type="Proteomes" id="UP000510660">
    <property type="component" value="Chromosome"/>
</dbReference>
<evidence type="ECO:0000313" key="4">
    <source>
        <dbReference type="EMBL" id="QLL74375.1"/>
    </source>
</evidence>